<evidence type="ECO:0000313" key="1">
    <source>
        <dbReference type="EMBL" id="GAA1194441.1"/>
    </source>
</evidence>
<comment type="caution">
    <text evidence="1">The sequence shown here is derived from an EMBL/GenBank/DDBJ whole genome shotgun (WGS) entry which is preliminary data.</text>
</comment>
<dbReference type="Gene3D" id="3.30.160.250">
    <property type="match status" value="1"/>
</dbReference>
<dbReference type="SUPFAM" id="SSF143100">
    <property type="entry name" value="TTHA1013/TTHA0281-like"/>
    <property type="match status" value="1"/>
</dbReference>
<protein>
    <recommendedName>
        <fullName evidence="3">Type II toxin-antitoxin system HicB family antitoxin</fullName>
    </recommendedName>
</protein>
<reference evidence="2" key="1">
    <citation type="journal article" date="2019" name="Int. J. Syst. Evol. Microbiol.">
        <title>The Global Catalogue of Microorganisms (GCM) 10K type strain sequencing project: providing services to taxonomists for standard genome sequencing and annotation.</title>
        <authorList>
            <consortium name="The Broad Institute Genomics Platform"/>
            <consortium name="The Broad Institute Genome Sequencing Center for Infectious Disease"/>
            <person name="Wu L."/>
            <person name="Ma J."/>
        </authorList>
    </citation>
    <scope>NUCLEOTIDE SEQUENCE [LARGE SCALE GENOMIC DNA]</scope>
    <source>
        <strain evidence="2">JCM 13022</strain>
    </source>
</reference>
<dbReference type="InterPro" id="IPR035069">
    <property type="entry name" value="TTHA1013/TTHA0281-like"/>
</dbReference>
<evidence type="ECO:0008006" key="3">
    <source>
        <dbReference type="Google" id="ProtNLM"/>
    </source>
</evidence>
<dbReference type="EMBL" id="BAAALM010000003">
    <property type="protein sequence ID" value="GAA1194441.1"/>
    <property type="molecule type" value="Genomic_DNA"/>
</dbReference>
<keyword evidence="2" id="KW-1185">Reference proteome</keyword>
<proteinExistence type="predicted"/>
<dbReference type="Proteomes" id="UP001500467">
    <property type="component" value="Unassembled WGS sequence"/>
</dbReference>
<organism evidence="1 2">
    <name type="scientific">Prauserella alba</name>
    <dbReference type="NCBI Taxonomy" id="176898"/>
    <lineage>
        <taxon>Bacteria</taxon>
        <taxon>Bacillati</taxon>
        <taxon>Actinomycetota</taxon>
        <taxon>Actinomycetes</taxon>
        <taxon>Pseudonocardiales</taxon>
        <taxon>Pseudonocardiaceae</taxon>
        <taxon>Prauserella</taxon>
    </lineage>
</organism>
<name>A0ABP4FPM2_9PSEU</name>
<dbReference type="RefSeq" id="WP_253859924.1">
    <property type="nucleotide sequence ID" value="NZ_BAAALM010000003.1"/>
</dbReference>
<evidence type="ECO:0000313" key="2">
    <source>
        <dbReference type="Proteomes" id="UP001500467"/>
    </source>
</evidence>
<sequence>MSRVVHVPYVVEQDEDGVWCAHAQLRPHVGAHGEGGTRDEAVSDLRDALTGLIEEFGAPDELALTMNVA</sequence>
<accession>A0ABP4FPM2</accession>
<gene>
    <name evidence="1" type="ORF">GCM10009675_06560</name>
</gene>